<feature type="domain" description="PD-(D/E)XK nuclease-like" evidence="1">
    <location>
        <begin position="108"/>
        <end position="231"/>
    </location>
</feature>
<dbReference type="Proteomes" id="UP000451471">
    <property type="component" value="Unassembled WGS sequence"/>
</dbReference>
<evidence type="ECO:0000313" key="3">
    <source>
        <dbReference type="EMBL" id="MWG36603.1"/>
    </source>
</evidence>
<evidence type="ECO:0000259" key="2">
    <source>
        <dbReference type="Pfam" id="PF26297"/>
    </source>
</evidence>
<dbReference type="EMBL" id="WSZK01000037">
    <property type="protein sequence ID" value="MWG36603.1"/>
    <property type="molecule type" value="Genomic_DNA"/>
</dbReference>
<feature type="domain" description="DUF8081" evidence="2">
    <location>
        <begin position="18"/>
        <end position="83"/>
    </location>
</feature>
<evidence type="ECO:0000259" key="1">
    <source>
        <dbReference type="Pfam" id="PF26295"/>
    </source>
</evidence>
<dbReference type="OrthoDB" id="261502at2157"/>
<dbReference type="AlphaFoldDB" id="A0A6B0GVI7"/>
<dbReference type="InterPro" id="IPR058394">
    <property type="entry name" value="DUF8081"/>
</dbReference>
<accession>A0A6B0GVI7</accession>
<protein>
    <submittedName>
        <fullName evidence="3">Uncharacterized protein</fullName>
    </submittedName>
</protein>
<dbReference type="Pfam" id="PF26297">
    <property type="entry name" value="DUF8081"/>
    <property type="match status" value="1"/>
</dbReference>
<sequence>MSWRDSWPEGGPDTGEITVAIKSSATRDCGTVQTYVDDHGSKLTFSNKNKARQELMNHTTTAELALQPVAPQDPADVDWYLVSRGQHGLSAFERPPPEEGWTFNPTANQYGALGEALFTATPHGTKPLKQYARRDLGIDDRLKVEIDSDPSAISNSAGMWLPDFSATVGLRRGPVIQRYLCEVKTGSGKLERTQAEAMLEHSDSGSDDRILQIHATIKELPDEYTVEFHRIGAR</sequence>
<dbReference type="RefSeq" id="WP_158206256.1">
    <property type="nucleotide sequence ID" value="NZ_WSZK01000037.1"/>
</dbReference>
<reference evidence="3 4" key="1">
    <citation type="submission" date="2019-12" db="EMBL/GenBank/DDBJ databases">
        <title>Halocatena pleomorpha gen. nov. sp. nov., an extremely halophilic archaeon of family Halobacteriaceae isolated from saltpan soil.</title>
        <authorList>
            <person name="Pal Y."/>
            <person name="Verma A."/>
            <person name="Krishnamurthi S."/>
            <person name="Kumar P."/>
        </authorList>
    </citation>
    <scope>NUCLEOTIDE SEQUENCE [LARGE SCALE GENOMIC DNA]</scope>
    <source>
        <strain evidence="3 4">JCM 16495</strain>
    </source>
</reference>
<dbReference type="Pfam" id="PF26295">
    <property type="entry name" value="PDDEXK_17"/>
    <property type="match status" value="1"/>
</dbReference>
<keyword evidence="4" id="KW-1185">Reference proteome</keyword>
<comment type="caution">
    <text evidence="3">The sequence shown here is derived from an EMBL/GenBank/DDBJ whole genome shotgun (WGS) entry which is preliminary data.</text>
</comment>
<evidence type="ECO:0000313" key="4">
    <source>
        <dbReference type="Proteomes" id="UP000451471"/>
    </source>
</evidence>
<proteinExistence type="predicted"/>
<organism evidence="3 4">
    <name type="scientific">Halomarina oriensis</name>
    <dbReference type="NCBI Taxonomy" id="671145"/>
    <lineage>
        <taxon>Archaea</taxon>
        <taxon>Methanobacteriati</taxon>
        <taxon>Methanobacteriota</taxon>
        <taxon>Stenosarchaea group</taxon>
        <taxon>Halobacteria</taxon>
        <taxon>Halobacteriales</taxon>
        <taxon>Natronomonadaceae</taxon>
        <taxon>Halomarina</taxon>
    </lineage>
</organism>
<gene>
    <name evidence="3" type="ORF">GQS65_19280</name>
</gene>
<name>A0A6B0GVI7_9EURY</name>
<dbReference type="InterPro" id="IPR059118">
    <property type="entry name" value="PDDEXK_dom_halobact"/>
</dbReference>